<proteinExistence type="predicted"/>
<dbReference type="AlphaFoldDB" id="A0A9N9QLY9"/>
<dbReference type="Gene3D" id="3.90.1200.10">
    <property type="match status" value="1"/>
</dbReference>
<dbReference type="EMBL" id="OU892278">
    <property type="protein sequence ID" value="CAG9764214.1"/>
    <property type="molecule type" value="Genomic_DNA"/>
</dbReference>
<dbReference type="Proteomes" id="UP001152799">
    <property type="component" value="Chromosome 2"/>
</dbReference>
<feature type="domain" description="CHK kinase-like" evidence="1">
    <location>
        <begin position="126"/>
        <end position="319"/>
    </location>
</feature>
<dbReference type="InterPro" id="IPR004119">
    <property type="entry name" value="EcKL"/>
</dbReference>
<accession>A0A9N9QLY9</accession>
<evidence type="ECO:0000313" key="3">
    <source>
        <dbReference type="Proteomes" id="UP001152799"/>
    </source>
</evidence>
<dbReference type="OrthoDB" id="191037at2759"/>
<dbReference type="PANTHER" id="PTHR11012:SF30">
    <property type="entry name" value="PROTEIN KINASE-LIKE DOMAIN-CONTAINING"/>
    <property type="match status" value="1"/>
</dbReference>
<dbReference type="SUPFAM" id="SSF56112">
    <property type="entry name" value="Protein kinase-like (PK-like)"/>
    <property type="match status" value="1"/>
</dbReference>
<reference evidence="2" key="1">
    <citation type="submission" date="2022-01" db="EMBL/GenBank/DDBJ databases">
        <authorList>
            <person name="King R."/>
        </authorList>
    </citation>
    <scope>NUCLEOTIDE SEQUENCE</scope>
</reference>
<dbReference type="InterPro" id="IPR015897">
    <property type="entry name" value="CHK_kinase-like"/>
</dbReference>
<name>A0A9N9QLY9_9CUCU</name>
<dbReference type="SMART" id="SM00587">
    <property type="entry name" value="CHK"/>
    <property type="match status" value="1"/>
</dbReference>
<protein>
    <recommendedName>
        <fullName evidence="1">CHK kinase-like domain-containing protein</fullName>
    </recommendedName>
</protein>
<gene>
    <name evidence="2" type="ORF">CEUTPL_LOCUS4858</name>
</gene>
<evidence type="ECO:0000259" key="1">
    <source>
        <dbReference type="SMART" id="SM00587"/>
    </source>
</evidence>
<sequence>MADVKLTSNQENLVKEAAKSEGFVDFDISANVGTIKGDNYLGIIHSVTVKEKNDETKVLHLICKSASVIDNFRGMMPIIKMFKRERDLYEIIGKLKEYQNEKALLRPFDGVAKFYGSCLEEKNETILMENLKKYGYKLWDRMTPMNNEHLSAVFAEYAKFHALSLAYKHQNPDGFEELSKDIKTDVFMDNDQENGKEKFEKFLEYHFKNGLKAVEGNAKATTELGKFREVIGQKFELLRMSEKAVITHGDCWCNNILFKYEKSNAPSKVCFIDWQLSKLGSPAMDLTYFLSTSGSKETYPNINKYLKIYHETLSQNLQELGCNPEEIFSFDDVLDEWKNTAWYGVFIGMMMLKIMLTESEEVPDYENFNPDDMNSFNYEAIKRSADFKQRLCDLIEFMADYGYL</sequence>
<dbReference type="InterPro" id="IPR011009">
    <property type="entry name" value="Kinase-like_dom_sf"/>
</dbReference>
<keyword evidence="3" id="KW-1185">Reference proteome</keyword>
<dbReference type="PANTHER" id="PTHR11012">
    <property type="entry name" value="PROTEIN KINASE-LIKE DOMAIN-CONTAINING"/>
    <property type="match status" value="1"/>
</dbReference>
<evidence type="ECO:0000313" key="2">
    <source>
        <dbReference type="EMBL" id="CAG9764214.1"/>
    </source>
</evidence>
<dbReference type="Pfam" id="PF02958">
    <property type="entry name" value="EcKL"/>
    <property type="match status" value="1"/>
</dbReference>
<organism evidence="2 3">
    <name type="scientific">Ceutorhynchus assimilis</name>
    <name type="common">cabbage seed weevil</name>
    <dbReference type="NCBI Taxonomy" id="467358"/>
    <lineage>
        <taxon>Eukaryota</taxon>
        <taxon>Metazoa</taxon>
        <taxon>Ecdysozoa</taxon>
        <taxon>Arthropoda</taxon>
        <taxon>Hexapoda</taxon>
        <taxon>Insecta</taxon>
        <taxon>Pterygota</taxon>
        <taxon>Neoptera</taxon>
        <taxon>Endopterygota</taxon>
        <taxon>Coleoptera</taxon>
        <taxon>Polyphaga</taxon>
        <taxon>Cucujiformia</taxon>
        <taxon>Curculionidae</taxon>
        <taxon>Ceutorhynchinae</taxon>
        <taxon>Ceutorhynchus</taxon>
    </lineage>
</organism>